<dbReference type="PANTHER" id="PTHR11477:SF13">
    <property type="entry name" value="DEATH-INDUCER OBLITERATOR 1"/>
    <property type="match status" value="1"/>
</dbReference>
<evidence type="ECO:0000313" key="5">
    <source>
        <dbReference type="RefSeq" id="XP_026529452.1"/>
    </source>
</evidence>
<proteinExistence type="predicted"/>
<dbReference type="RefSeq" id="XP_026529452.1">
    <property type="nucleotide sequence ID" value="XM_026673667.1"/>
</dbReference>
<dbReference type="PANTHER" id="PTHR11477">
    <property type="entry name" value="TRANSCRIPTION FACTOR S-II ZINC FINGER DOMAIN-CONTAINING PROTEIN"/>
    <property type="match status" value="1"/>
</dbReference>
<feature type="coiled-coil region" evidence="1">
    <location>
        <begin position="553"/>
        <end position="580"/>
    </location>
</feature>
<dbReference type="InterPro" id="IPR003618">
    <property type="entry name" value="TFIIS_cen_dom"/>
</dbReference>
<feature type="domain" description="TFIIS central" evidence="3">
    <location>
        <begin position="464"/>
        <end position="583"/>
    </location>
</feature>
<reference evidence="5" key="1">
    <citation type="submission" date="2025-08" db="UniProtKB">
        <authorList>
            <consortium name="RefSeq"/>
        </authorList>
    </citation>
    <scope>IDENTIFICATION</scope>
</reference>
<feature type="compositionally biased region" description="Basic and acidic residues" evidence="2">
    <location>
        <begin position="1"/>
        <end position="15"/>
    </location>
</feature>
<organism evidence="4 5">
    <name type="scientific">Notechis scutatus</name>
    <name type="common">mainland tiger snake</name>
    <dbReference type="NCBI Taxonomy" id="8663"/>
    <lineage>
        <taxon>Eukaryota</taxon>
        <taxon>Metazoa</taxon>
        <taxon>Chordata</taxon>
        <taxon>Craniata</taxon>
        <taxon>Vertebrata</taxon>
        <taxon>Euteleostomi</taxon>
        <taxon>Lepidosauria</taxon>
        <taxon>Squamata</taxon>
        <taxon>Bifurcata</taxon>
        <taxon>Unidentata</taxon>
        <taxon>Episquamata</taxon>
        <taxon>Toxicofera</taxon>
        <taxon>Serpentes</taxon>
        <taxon>Colubroidea</taxon>
        <taxon>Elapidae</taxon>
        <taxon>Hydrophiinae</taxon>
        <taxon>Notechis</taxon>
    </lineage>
</organism>
<dbReference type="Pfam" id="PF07500">
    <property type="entry name" value="TFIIS_M"/>
    <property type="match status" value="1"/>
</dbReference>
<dbReference type="GO" id="GO:0006351">
    <property type="term" value="P:DNA-templated transcription"/>
    <property type="evidence" value="ECO:0007669"/>
    <property type="project" value="InterPro"/>
</dbReference>
<dbReference type="SMART" id="SM00510">
    <property type="entry name" value="TFS2M"/>
    <property type="match status" value="1"/>
</dbReference>
<sequence>MLEKDKKDTTERGTTEVDSSTEAGGFSEELDPEQTNSDCDIRKSRNGAKSSKCSALNDQSLFATLSFIEPNHRNAVMDLCHTQTDEDRERSFQKASPLIFDAEKLSTQCLEPSKKCMESGSHVVKERKKDGTYYKTEDDQDVEIMLSRDSSETTISDVTQPYSLHSISDEGILQSQEMIPAFSKDIFSKTSISTMTLSDKNPHKGGRCQVSEVLSSFSEISLNLDIQTLTSNKSEIKLPIKEMVDLSLNTLTEKIHEDQMTLEKEESNTKDCGKNIESFWSLLKNNEIQCDKAPVCVADEKMALDLEYGDDGLSGHGAECLLSDGHLAEQTYPDDDDGVFIHTEVEKAAMPVEDKQEEEGFLRCESQSVKMVFYELFGSLVKLLGSPSVNQKKSRLGRLTELEDSSNAEKYEGSGARLSSKRREEDRLCLANRAICLGCRTKEKTTPKRTPKPISRSWLSQEQSRIKVIEALTETLQKRLNESLDLDVQKNTASKIAKKVETEIFKQFGRVDRLYKNKYRSLLFNLKSTDNQLFHKLMLGKVTPRRLVQMNYLEMASKELAEWRAKKNKHELEIIEKEEREVPRHCSEKFTHKGIVEIYREADIDVASEEIIESLLLEVPSLVGSNQIRELAADSDRVFEPATYKFTFQQQENPSQILHQNITYSEIDKRPQDKGRSAFASSANQNRPMAKQSSYSVIWNGLIQTFSVKQFVAKAYPVSGFGPRLCQVLIDATQLCC</sequence>
<keyword evidence="4" id="KW-1185">Reference proteome</keyword>
<dbReference type="InterPro" id="IPR036575">
    <property type="entry name" value="TFIIS_cen_dom_sf"/>
</dbReference>
<dbReference type="SUPFAM" id="SSF46942">
    <property type="entry name" value="Elongation factor TFIIS domain 2"/>
    <property type="match status" value="1"/>
</dbReference>
<dbReference type="CTD" id="90853"/>
<dbReference type="GO" id="GO:0005634">
    <property type="term" value="C:nucleus"/>
    <property type="evidence" value="ECO:0007669"/>
    <property type="project" value="TreeGrafter"/>
</dbReference>
<protein>
    <submittedName>
        <fullName evidence="5">SPOC domain-containing protein 1</fullName>
    </submittedName>
</protein>
<keyword evidence="1" id="KW-0175">Coiled coil</keyword>
<dbReference type="KEGG" id="nss:113416020"/>
<dbReference type="Proteomes" id="UP000504612">
    <property type="component" value="Unplaced"/>
</dbReference>
<evidence type="ECO:0000256" key="2">
    <source>
        <dbReference type="SAM" id="MobiDB-lite"/>
    </source>
</evidence>
<dbReference type="PROSITE" id="PS51321">
    <property type="entry name" value="TFIIS_CENTRAL"/>
    <property type="match status" value="1"/>
</dbReference>
<evidence type="ECO:0000313" key="4">
    <source>
        <dbReference type="Proteomes" id="UP000504612"/>
    </source>
</evidence>
<name>A0A6J1UEZ9_9SAUR</name>
<dbReference type="GeneID" id="113416020"/>
<gene>
    <name evidence="5" type="primary">SPOCD1</name>
</gene>
<dbReference type="AlphaFoldDB" id="A0A6J1UEZ9"/>
<feature type="region of interest" description="Disordered" evidence="2">
    <location>
        <begin position="1"/>
        <end position="51"/>
    </location>
</feature>
<evidence type="ECO:0000259" key="3">
    <source>
        <dbReference type="PROSITE" id="PS51321"/>
    </source>
</evidence>
<evidence type="ECO:0000256" key="1">
    <source>
        <dbReference type="SAM" id="Coils"/>
    </source>
</evidence>
<accession>A0A6J1UEZ9</accession>
<dbReference type="Gene3D" id="1.10.472.30">
    <property type="entry name" value="Transcription elongation factor S-II, central domain"/>
    <property type="match status" value="1"/>
</dbReference>